<proteinExistence type="predicted"/>
<reference evidence="2 3" key="1">
    <citation type="submission" date="2019-06" db="EMBL/GenBank/DDBJ databases">
        <title>Draft genomes of female and male turbot (Scophthalmus maximus).</title>
        <authorList>
            <person name="Xu H."/>
            <person name="Xu X.-W."/>
            <person name="Shao C."/>
            <person name="Chen S."/>
        </authorList>
    </citation>
    <scope>NUCLEOTIDE SEQUENCE [LARGE SCALE GENOMIC DNA]</scope>
    <source>
        <strain evidence="2">Ysfricsl-2016a</strain>
        <tissue evidence="2">Blood</tissue>
    </source>
</reference>
<gene>
    <name evidence="2" type="ORF">F2P81_007575</name>
</gene>
<evidence type="ECO:0000313" key="3">
    <source>
        <dbReference type="Proteomes" id="UP000438429"/>
    </source>
</evidence>
<evidence type="ECO:0000313" key="2">
    <source>
        <dbReference type="EMBL" id="KAF0039340.1"/>
    </source>
</evidence>
<evidence type="ECO:0000256" key="1">
    <source>
        <dbReference type="SAM" id="MobiDB-lite"/>
    </source>
</evidence>
<sequence>MPGERIAEEHDRHSTDDRGQQVTVPQPGTPSGCRDIPECSNTTNMHRQSEELCQAVRNCVTFHFENILHLIEVFNCKNPGGAGHCTALQLAKKIHNSSSPVVIGQLFDSSTSCGASDI</sequence>
<accession>A0A6A4T5T2</accession>
<feature type="compositionally biased region" description="Basic and acidic residues" evidence="1">
    <location>
        <begin position="1"/>
        <end position="19"/>
    </location>
</feature>
<protein>
    <submittedName>
        <fullName evidence="2">Uncharacterized protein</fullName>
    </submittedName>
</protein>
<comment type="caution">
    <text evidence="2">The sequence shown here is derived from an EMBL/GenBank/DDBJ whole genome shotgun (WGS) entry which is preliminary data.</text>
</comment>
<dbReference type="AlphaFoldDB" id="A0A6A4T5T2"/>
<dbReference type="EMBL" id="VEVO01000007">
    <property type="protein sequence ID" value="KAF0039340.1"/>
    <property type="molecule type" value="Genomic_DNA"/>
</dbReference>
<dbReference type="Proteomes" id="UP000438429">
    <property type="component" value="Unassembled WGS sequence"/>
</dbReference>
<feature type="region of interest" description="Disordered" evidence="1">
    <location>
        <begin position="1"/>
        <end position="35"/>
    </location>
</feature>
<organism evidence="2 3">
    <name type="scientific">Scophthalmus maximus</name>
    <name type="common">Turbot</name>
    <name type="synonym">Psetta maxima</name>
    <dbReference type="NCBI Taxonomy" id="52904"/>
    <lineage>
        <taxon>Eukaryota</taxon>
        <taxon>Metazoa</taxon>
        <taxon>Chordata</taxon>
        <taxon>Craniata</taxon>
        <taxon>Vertebrata</taxon>
        <taxon>Euteleostomi</taxon>
        <taxon>Actinopterygii</taxon>
        <taxon>Neopterygii</taxon>
        <taxon>Teleostei</taxon>
        <taxon>Neoteleostei</taxon>
        <taxon>Acanthomorphata</taxon>
        <taxon>Carangaria</taxon>
        <taxon>Pleuronectiformes</taxon>
        <taxon>Pleuronectoidei</taxon>
        <taxon>Scophthalmidae</taxon>
        <taxon>Scophthalmus</taxon>
    </lineage>
</organism>
<name>A0A6A4T5T2_SCOMX</name>